<evidence type="ECO:0000256" key="5">
    <source>
        <dbReference type="ARBA" id="ARBA00023277"/>
    </source>
</evidence>
<dbReference type="InterPro" id="IPR024709">
    <property type="entry name" value="FucosylTrfase_pln"/>
</dbReference>
<dbReference type="OrthoDB" id="20368at2759"/>
<evidence type="ECO:0000256" key="4">
    <source>
        <dbReference type="ARBA" id="ARBA00023253"/>
    </source>
</evidence>
<feature type="transmembrane region" description="Helical" evidence="8">
    <location>
        <begin position="61"/>
        <end position="79"/>
    </location>
</feature>
<dbReference type="PANTHER" id="PTHR31288">
    <property type="entry name" value="O-FUCOSYLTRANSFERASE FAMILY PROTEIN"/>
    <property type="match status" value="1"/>
</dbReference>
<comment type="caution">
    <text evidence="9">The sequence shown here is derived from an EMBL/GenBank/DDBJ whole genome shotgun (WGS) entry which is preliminary data.</text>
</comment>
<dbReference type="PIRSF" id="PIRSF009360">
    <property type="entry name" value="UCP009360"/>
    <property type="match status" value="1"/>
</dbReference>
<evidence type="ECO:0000256" key="8">
    <source>
        <dbReference type="SAM" id="Phobius"/>
    </source>
</evidence>
<organism evidence="9 10">
    <name type="scientific">Hibiscus trionum</name>
    <name type="common">Flower of an hour</name>
    <dbReference type="NCBI Taxonomy" id="183268"/>
    <lineage>
        <taxon>Eukaryota</taxon>
        <taxon>Viridiplantae</taxon>
        <taxon>Streptophyta</taxon>
        <taxon>Embryophyta</taxon>
        <taxon>Tracheophyta</taxon>
        <taxon>Spermatophyta</taxon>
        <taxon>Magnoliopsida</taxon>
        <taxon>eudicotyledons</taxon>
        <taxon>Gunneridae</taxon>
        <taxon>Pentapetalae</taxon>
        <taxon>rosids</taxon>
        <taxon>malvids</taxon>
        <taxon>Malvales</taxon>
        <taxon>Malvaceae</taxon>
        <taxon>Malvoideae</taxon>
        <taxon>Hibiscus</taxon>
    </lineage>
</organism>
<dbReference type="InterPro" id="IPR019378">
    <property type="entry name" value="GDP-Fuc_O-FucTrfase"/>
</dbReference>
<comment type="similarity">
    <text evidence="1">Belongs to the glycosyltransferase GT106 family.</text>
</comment>
<keyword evidence="8" id="KW-0472">Membrane</keyword>
<dbReference type="CDD" id="cd11299">
    <property type="entry name" value="O-FucT_plant"/>
    <property type="match status" value="1"/>
</dbReference>
<dbReference type="EMBL" id="BSYR01000040">
    <property type="protein sequence ID" value="GMJ04440.1"/>
    <property type="molecule type" value="Genomic_DNA"/>
</dbReference>
<dbReference type="PANTHER" id="PTHR31288:SF10">
    <property type="entry name" value="PROTEIN ESMERALDA 1"/>
    <property type="match status" value="1"/>
</dbReference>
<keyword evidence="3" id="KW-0808">Transferase</keyword>
<keyword evidence="8" id="KW-1133">Transmembrane helix</keyword>
<protein>
    <recommendedName>
        <fullName evidence="6">O-fucosyltransferase family protein</fullName>
    </recommendedName>
</protein>
<reference evidence="9" key="1">
    <citation type="submission" date="2023-05" db="EMBL/GenBank/DDBJ databases">
        <title>Genome and transcriptome analyses reveal genes involved in the formation of fine ridges on petal epidermal cells in Hibiscus trionum.</title>
        <authorList>
            <person name="Koshimizu S."/>
            <person name="Masuda S."/>
            <person name="Ishii T."/>
            <person name="Shirasu K."/>
            <person name="Hoshino A."/>
            <person name="Arita M."/>
        </authorList>
    </citation>
    <scope>NUCLEOTIDE SEQUENCE</scope>
    <source>
        <strain evidence="9">Hamamatsu line</strain>
    </source>
</reference>
<keyword evidence="5" id="KW-0119">Carbohydrate metabolism</keyword>
<evidence type="ECO:0000256" key="3">
    <source>
        <dbReference type="ARBA" id="ARBA00022679"/>
    </source>
</evidence>
<evidence type="ECO:0000313" key="9">
    <source>
        <dbReference type="EMBL" id="GMJ04440.1"/>
    </source>
</evidence>
<feature type="region of interest" description="Disordered" evidence="7">
    <location>
        <begin position="1"/>
        <end position="37"/>
    </location>
</feature>
<keyword evidence="4" id="KW-0294">Fucose metabolism</keyword>
<accession>A0A9W7IYV1</accession>
<dbReference type="AlphaFoldDB" id="A0A9W7IYV1"/>
<dbReference type="Pfam" id="PF10250">
    <property type="entry name" value="O-FucT"/>
    <property type="match status" value="1"/>
</dbReference>
<keyword evidence="2" id="KW-0328">Glycosyltransferase</keyword>
<dbReference type="GO" id="GO:0016757">
    <property type="term" value="F:glycosyltransferase activity"/>
    <property type="evidence" value="ECO:0007669"/>
    <property type="project" value="UniProtKB-KW"/>
</dbReference>
<evidence type="ECO:0000256" key="2">
    <source>
        <dbReference type="ARBA" id="ARBA00022676"/>
    </source>
</evidence>
<evidence type="ECO:0000256" key="6">
    <source>
        <dbReference type="ARBA" id="ARBA00030350"/>
    </source>
</evidence>
<dbReference type="Proteomes" id="UP001165190">
    <property type="component" value="Unassembled WGS sequence"/>
</dbReference>
<dbReference type="GO" id="GO:0006004">
    <property type="term" value="P:fucose metabolic process"/>
    <property type="evidence" value="ECO:0007669"/>
    <property type="project" value="UniProtKB-KW"/>
</dbReference>
<evidence type="ECO:0000313" key="10">
    <source>
        <dbReference type="Proteomes" id="UP001165190"/>
    </source>
</evidence>
<gene>
    <name evidence="9" type="ORF">HRI_004113200</name>
</gene>
<sequence length="559" mass="63786">MHPKNRVPNSGQSSIPSPPASPPKYHHGRKSGRFSPFQPGRTLPHRLSWLLLYVLLRRQRIFLFAPLIYISGMLLYMGTASVDVAPVVRHRHSPGSVYRSPQVYEKLKVYMNADNSSTDAISTVWKNSYRGGQWRPCVNKSSEDLPESNGYIYVEANGGLNQQRTSICNAVAVAGYLNATLLIPNFHFHSIWRDPSKFKDIYDEEYFISSLKNDVQVVDKIPNYIMERFDHNLTNVFNFKIKAWSSIRYYREVVLPKLLEEKLIRISPFANRLSFDAPPAVQRLRCLANYEALRFSSPILSLGETLVARMKERSANSGGKYLSVHLRFEEDMVAFSCCVFDGGKLEKEDMQRARERGWKGKFTKPGRVIRPGAIRINGKCPLTPLEVGLMLRGMGFDNKTYIFLASGKIYNSEKTMAPLLEMFPNLQTKEMLASGQELAPYKGFSSRMAAIDYTVCLHSEVFVTTQGGNFPHFLMGHRRYLYGGHSKTIRPDKRRLALIFDNPNIGWRTFKRQLLNMRSHSDTKGVELKRPNDSIYTFPCPDCMCRTNRSVKARSSSAT</sequence>
<keyword evidence="10" id="KW-1185">Reference proteome</keyword>
<proteinExistence type="inferred from homology"/>
<evidence type="ECO:0000256" key="7">
    <source>
        <dbReference type="SAM" id="MobiDB-lite"/>
    </source>
</evidence>
<name>A0A9W7IYV1_HIBTR</name>
<keyword evidence="8" id="KW-0812">Transmembrane</keyword>
<evidence type="ECO:0000256" key="1">
    <source>
        <dbReference type="ARBA" id="ARBA00007737"/>
    </source>
</evidence>